<evidence type="ECO:0000313" key="2">
    <source>
        <dbReference type="EMBL" id="CDR95659.1"/>
    </source>
</evidence>
<name>A0A061D9R4_BABBI</name>
<sequence length="122" mass="14149">MSDTDTSDKIQHSRRLCDTLPRCQNRLGGNIRLLKIIPLQHESQYLPKYDVQNGYIHTSIITSVCIVVRKMTLIRIREHTVLSAYRITMMRKRQRIEKARSPTHYLGTKGSNGSVQKGNKRK</sequence>
<dbReference type="EMBL" id="LK391708">
    <property type="protein sequence ID" value="CDR95659.1"/>
    <property type="molecule type" value="Genomic_DNA"/>
</dbReference>
<dbReference type="KEGG" id="bbig:BBBOND_0208130"/>
<dbReference type="RefSeq" id="XP_012767845.1">
    <property type="nucleotide sequence ID" value="XM_012912391.1"/>
</dbReference>
<reference evidence="3" key="1">
    <citation type="submission" date="2014-06" db="EMBL/GenBank/DDBJ databases">
        <authorList>
            <person name="Aslett M."/>
            <person name="De Silva N."/>
        </authorList>
    </citation>
    <scope>NUCLEOTIDE SEQUENCE [LARGE SCALE GENOMIC DNA]</scope>
    <source>
        <strain evidence="3">Bond</strain>
    </source>
</reference>
<evidence type="ECO:0000313" key="3">
    <source>
        <dbReference type="Proteomes" id="UP000033188"/>
    </source>
</evidence>
<evidence type="ECO:0000256" key="1">
    <source>
        <dbReference type="SAM" id="MobiDB-lite"/>
    </source>
</evidence>
<organism evidence="2 3">
    <name type="scientific">Babesia bigemina</name>
    <dbReference type="NCBI Taxonomy" id="5866"/>
    <lineage>
        <taxon>Eukaryota</taxon>
        <taxon>Sar</taxon>
        <taxon>Alveolata</taxon>
        <taxon>Apicomplexa</taxon>
        <taxon>Aconoidasida</taxon>
        <taxon>Piroplasmida</taxon>
        <taxon>Babesiidae</taxon>
        <taxon>Babesia</taxon>
    </lineage>
</organism>
<accession>A0A061D9R4</accession>
<dbReference type="Proteomes" id="UP000033188">
    <property type="component" value="Chromosome 2"/>
</dbReference>
<feature type="compositionally biased region" description="Polar residues" evidence="1">
    <location>
        <begin position="109"/>
        <end position="122"/>
    </location>
</feature>
<keyword evidence="3" id="KW-1185">Reference proteome</keyword>
<feature type="region of interest" description="Disordered" evidence="1">
    <location>
        <begin position="96"/>
        <end position="122"/>
    </location>
</feature>
<dbReference type="AlphaFoldDB" id="A0A061D9R4"/>
<protein>
    <submittedName>
        <fullName evidence="2">Uncharacterized protein</fullName>
    </submittedName>
</protein>
<gene>
    <name evidence="2" type="ORF">BBBOND_0208130</name>
</gene>
<dbReference type="VEuPathDB" id="PiroplasmaDB:BBBOND_0208130"/>
<proteinExistence type="predicted"/>
<dbReference type="GeneID" id="24564200"/>